<protein>
    <recommendedName>
        <fullName evidence="5">Cobalt transporter</fullName>
    </recommendedName>
</protein>
<evidence type="ECO:0000256" key="2">
    <source>
        <dbReference type="SAM" id="SignalP"/>
    </source>
</evidence>
<evidence type="ECO:0000313" key="4">
    <source>
        <dbReference type="Proteomes" id="UP001158049"/>
    </source>
</evidence>
<accession>A0ABY1QD70</accession>
<feature type="transmembrane region" description="Helical" evidence="1">
    <location>
        <begin position="48"/>
        <end position="69"/>
    </location>
</feature>
<feature type="chain" id="PRO_5046249255" description="Cobalt transporter" evidence="2">
    <location>
        <begin position="30"/>
        <end position="79"/>
    </location>
</feature>
<organism evidence="3 4">
    <name type="scientific">Noviherbaspirillum suwonense</name>
    <dbReference type="NCBI Taxonomy" id="1224511"/>
    <lineage>
        <taxon>Bacteria</taxon>
        <taxon>Pseudomonadati</taxon>
        <taxon>Pseudomonadota</taxon>
        <taxon>Betaproteobacteria</taxon>
        <taxon>Burkholderiales</taxon>
        <taxon>Oxalobacteraceae</taxon>
        <taxon>Noviherbaspirillum</taxon>
    </lineage>
</organism>
<keyword evidence="1" id="KW-0812">Transmembrane</keyword>
<evidence type="ECO:0000256" key="1">
    <source>
        <dbReference type="SAM" id="Phobius"/>
    </source>
</evidence>
<feature type="signal peptide" evidence="2">
    <location>
        <begin position="1"/>
        <end position="29"/>
    </location>
</feature>
<evidence type="ECO:0008006" key="5">
    <source>
        <dbReference type="Google" id="ProtNLM"/>
    </source>
</evidence>
<name>A0ABY1QD70_9BURK</name>
<dbReference type="EMBL" id="FXUL01000011">
    <property type="protein sequence ID" value="SMP66008.1"/>
    <property type="molecule type" value="Genomic_DNA"/>
</dbReference>
<sequence length="79" mass="8292">MTKTIPPLRSVAAVSVCTTMALLAGPAFAHDGPHQMTYLQSLLHELSHAGSLAAALAVAVPLAFAAWGMQRRRAARAKL</sequence>
<keyword evidence="1" id="KW-1133">Transmembrane helix</keyword>
<evidence type="ECO:0000313" key="3">
    <source>
        <dbReference type="EMBL" id="SMP66008.1"/>
    </source>
</evidence>
<proteinExistence type="predicted"/>
<dbReference type="RefSeq" id="WP_283443128.1">
    <property type="nucleotide sequence ID" value="NZ_FXUL01000011.1"/>
</dbReference>
<gene>
    <name evidence="3" type="ORF">SAMN06295970_11197</name>
</gene>
<keyword evidence="2" id="KW-0732">Signal</keyword>
<keyword evidence="1" id="KW-0472">Membrane</keyword>
<dbReference type="Proteomes" id="UP001158049">
    <property type="component" value="Unassembled WGS sequence"/>
</dbReference>
<keyword evidence="4" id="KW-1185">Reference proteome</keyword>
<comment type="caution">
    <text evidence="3">The sequence shown here is derived from an EMBL/GenBank/DDBJ whole genome shotgun (WGS) entry which is preliminary data.</text>
</comment>
<reference evidence="3 4" key="1">
    <citation type="submission" date="2017-05" db="EMBL/GenBank/DDBJ databases">
        <authorList>
            <person name="Varghese N."/>
            <person name="Submissions S."/>
        </authorList>
    </citation>
    <scope>NUCLEOTIDE SEQUENCE [LARGE SCALE GENOMIC DNA]</scope>
    <source>
        <strain evidence="3 4">DSM 26001</strain>
    </source>
</reference>